<feature type="non-terminal residue" evidence="4">
    <location>
        <position position="412"/>
    </location>
</feature>
<dbReference type="InterPro" id="IPR027417">
    <property type="entry name" value="P-loop_NTPase"/>
</dbReference>
<dbReference type="Gene3D" id="3.40.50.300">
    <property type="entry name" value="P-loop containing nucleotide triphosphate hydrolases"/>
    <property type="match status" value="1"/>
</dbReference>
<reference evidence="4" key="1">
    <citation type="journal article" date="2015" name="Nature">
        <title>Complex archaea that bridge the gap between prokaryotes and eukaryotes.</title>
        <authorList>
            <person name="Spang A."/>
            <person name="Saw J.H."/>
            <person name="Jorgensen S.L."/>
            <person name="Zaremba-Niedzwiedzka K."/>
            <person name="Martijn J."/>
            <person name="Lind A.E."/>
            <person name="van Eijk R."/>
            <person name="Schleper C."/>
            <person name="Guy L."/>
            <person name="Ettema T.J."/>
        </authorList>
    </citation>
    <scope>NUCLEOTIDE SEQUENCE</scope>
</reference>
<gene>
    <name evidence="4" type="ORF">LCGC14_1123680</name>
</gene>
<organism evidence="4">
    <name type="scientific">marine sediment metagenome</name>
    <dbReference type="NCBI Taxonomy" id="412755"/>
    <lineage>
        <taxon>unclassified sequences</taxon>
        <taxon>metagenomes</taxon>
        <taxon>ecological metagenomes</taxon>
    </lineage>
</organism>
<evidence type="ECO:0000313" key="4">
    <source>
        <dbReference type="EMBL" id="KKN01832.1"/>
    </source>
</evidence>
<feature type="compositionally biased region" description="Basic and acidic residues" evidence="2">
    <location>
        <begin position="35"/>
        <end position="45"/>
    </location>
</feature>
<dbReference type="AlphaFoldDB" id="A0A0F9MR26"/>
<name>A0A0F9MR26_9ZZZZ</name>
<evidence type="ECO:0000256" key="1">
    <source>
        <dbReference type="ARBA" id="ARBA00022612"/>
    </source>
</evidence>
<accession>A0A0F9MR26</accession>
<dbReference type="Gene3D" id="3.30.420.240">
    <property type="match status" value="1"/>
</dbReference>
<comment type="caution">
    <text evidence="4">The sequence shown here is derived from an EMBL/GenBank/DDBJ whole genome shotgun (WGS) entry which is preliminary data.</text>
</comment>
<dbReference type="Pfam" id="PF03237">
    <property type="entry name" value="Terminase_6N"/>
    <property type="match status" value="1"/>
</dbReference>
<keyword evidence="1" id="KW-1188">Viral release from host cell</keyword>
<feature type="region of interest" description="Disordered" evidence="2">
    <location>
        <begin position="26"/>
        <end position="45"/>
    </location>
</feature>
<feature type="domain" description="Terminase large subunit gp17-like C-terminal" evidence="3">
    <location>
        <begin position="280"/>
        <end position="407"/>
    </location>
</feature>
<dbReference type="Pfam" id="PF17289">
    <property type="entry name" value="Terminase_6C"/>
    <property type="match status" value="1"/>
</dbReference>
<evidence type="ECO:0000259" key="3">
    <source>
        <dbReference type="Pfam" id="PF17289"/>
    </source>
</evidence>
<protein>
    <recommendedName>
        <fullName evidence="3">Terminase large subunit gp17-like C-terminal domain-containing protein</fullName>
    </recommendedName>
</protein>
<dbReference type="EMBL" id="LAZR01005217">
    <property type="protein sequence ID" value="KKN01832.1"/>
    <property type="molecule type" value="Genomic_DNA"/>
</dbReference>
<dbReference type="InterPro" id="IPR035421">
    <property type="entry name" value="Terminase_6C"/>
</dbReference>
<evidence type="ECO:0000256" key="2">
    <source>
        <dbReference type="SAM" id="MobiDB-lite"/>
    </source>
</evidence>
<proteinExistence type="predicted"/>
<sequence length="412" mass="45678">MAVVMPTPSTNDRAYTPLIREYKEHRARARKAGRKTVDSRRPKQHAPKGDWRIWLLHPGRAWGKGFTAAHWLRDRVVGGHARRIALVGSTNRHVRQVMIEDPLSGILKVCPDAVYRRSDAEVIWPNGAKAYVCSAENADKPPLRGGNFDTAWPDEVDSWGLETTNEKATTAWDNLTLSVRLGDARIIVTSTPKPGRIVAGLLVRARDEGDVVVTTGSTYENAANLSPQFIKDIERRFKGTRLERREIYGEVPEDVADSLWPPGVFHHRRVKADQCLRVAVGVDPSGGGDAIGIVAAGQLTPELFVVLDDWTTTGSPAKWARRTKELAEKWRADVVVAERNYGGDMVLSTLKAASTQMPVRMVTASRGKHIRAEPIALLYEQKKIAHRSGDAALDLLEEEQRFMTTTGYVGEG</sequence>